<evidence type="ECO:0000259" key="8">
    <source>
        <dbReference type="Pfam" id="PF00892"/>
    </source>
</evidence>
<keyword evidence="3 7" id="KW-0812">Transmembrane</keyword>
<comment type="caution">
    <text evidence="9">The sequence shown here is derived from an EMBL/GenBank/DDBJ whole genome shotgun (WGS) entry which is preliminary data.</text>
</comment>
<dbReference type="Pfam" id="PF00892">
    <property type="entry name" value="EamA"/>
    <property type="match status" value="1"/>
</dbReference>
<comment type="subcellular location">
    <subcellularLocation>
        <location evidence="1">Membrane</location>
        <topology evidence="1">Multi-pass membrane protein</topology>
    </subcellularLocation>
</comment>
<dbReference type="EMBL" id="BAAANB010000001">
    <property type="protein sequence ID" value="GAA2017394.1"/>
    <property type="molecule type" value="Genomic_DNA"/>
</dbReference>
<evidence type="ECO:0000256" key="4">
    <source>
        <dbReference type="ARBA" id="ARBA00022989"/>
    </source>
</evidence>
<evidence type="ECO:0000313" key="9">
    <source>
        <dbReference type="EMBL" id="GAA2017394.1"/>
    </source>
</evidence>
<dbReference type="InterPro" id="IPR037185">
    <property type="entry name" value="EmrE-like"/>
</dbReference>
<feature type="transmembrane region" description="Helical" evidence="7">
    <location>
        <begin position="127"/>
        <end position="147"/>
    </location>
</feature>
<evidence type="ECO:0000256" key="1">
    <source>
        <dbReference type="ARBA" id="ARBA00004141"/>
    </source>
</evidence>
<dbReference type="Proteomes" id="UP001501285">
    <property type="component" value="Unassembled WGS sequence"/>
</dbReference>
<feature type="compositionally biased region" description="Low complexity" evidence="6">
    <location>
        <begin position="241"/>
        <end position="251"/>
    </location>
</feature>
<feature type="transmembrane region" description="Helical" evidence="7">
    <location>
        <begin position="153"/>
        <end position="171"/>
    </location>
</feature>
<feature type="transmembrane region" description="Helical" evidence="7">
    <location>
        <begin position="86"/>
        <end position="106"/>
    </location>
</feature>
<organism evidence="9 10">
    <name type="scientific">Terrabacter terrae</name>
    <dbReference type="NCBI Taxonomy" id="318434"/>
    <lineage>
        <taxon>Bacteria</taxon>
        <taxon>Bacillati</taxon>
        <taxon>Actinomycetota</taxon>
        <taxon>Actinomycetes</taxon>
        <taxon>Micrococcales</taxon>
        <taxon>Intrasporangiaceae</taxon>
        <taxon>Terrabacter</taxon>
    </lineage>
</organism>
<evidence type="ECO:0000256" key="6">
    <source>
        <dbReference type="SAM" id="MobiDB-lite"/>
    </source>
</evidence>
<feature type="transmembrane region" description="Helical" evidence="7">
    <location>
        <begin position="208"/>
        <end position="227"/>
    </location>
</feature>
<keyword evidence="10" id="KW-1185">Reference proteome</keyword>
<feature type="domain" description="EamA" evidence="8">
    <location>
        <begin position="92"/>
        <end position="224"/>
    </location>
</feature>
<feature type="transmembrane region" description="Helical" evidence="7">
    <location>
        <begin position="183"/>
        <end position="202"/>
    </location>
</feature>
<proteinExistence type="inferred from homology"/>
<dbReference type="SUPFAM" id="SSF103481">
    <property type="entry name" value="Multidrug resistance efflux transporter EmrE"/>
    <property type="match status" value="2"/>
</dbReference>
<evidence type="ECO:0000256" key="3">
    <source>
        <dbReference type="ARBA" id="ARBA00022692"/>
    </source>
</evidence>
<dbReference type="PANTHER" id="PTHR32322:SF2">
    <property type="entry name" value="EAMA DOMAIN-CONTAINING PROTEIN"/>
    <property type="match status" value="1"/>
</dbReference>
<accession>A0ABP5F903</accession>
<gene>
    <name evidence="9" type="ORF">GCM10009740_01050</name>
</gene>
<evidence type="ECO:0000256" key="5">
    <source>
        <dbReference type="ARBA" id="ARBA00023136"/>
    </source>
</evidence>
<keyword evidence="4 7" id="KW-1133">Transmembrane helix</keyword>
<dbReference type="InterPro" id="IPR050638">
    <property type="entry name" value="AA-Vitamin_Transporters"/>
</dbReference>
<feature type="region of interest" description="Disordered" evidence="6">
    <location>
        <begin position="232"/>
        <end position="251"/>
    </location>
</feature>
<evidence type="ECO:0000256" key="7">
    <source>
        <dbReference type="SAM" id="Phobius"/>
    </source>
</evidence>
<name>A0ABP5F903_9MICO</name>
<reference evidence="10" key="1">
    <citation type="journal article" date="2019" name="Int. J. Syst. Evol. Microbiol.">
        <title>The Global Catalogue of Microorganisms (GCM) 10K type strain sequencing project: providing services to taxonomists for standard genome sequencing and annotation.</title>
        <authorList>
            <consortium name="The Broad Institute Genomics Platform"/>
            <consortium name="The Broad Institute Genome Sequencing Center for Infectious Disease"/>
            <person name="Wu L."/>
            <person name="Ma J."/>
        </authorList>
    </citation>
    <scope>NUCLEOTIDE SEQUENCE [LARGE SCALE GENOMIC DNA]</scope>
    <source>
        <strain evidence="10">JCM 14283</strain>
    </source>
</reference>
<feature type="transmembrane region" description="Helical" evidence="7">
    <location>
        <begin position="21"/>
        <end position="42"/>
    </location>
</feature>
<comment type="similarity">
    <text evidence="2">Belongs to the EamA transporter family.</text>
</comment>
<keyword evidence="5 7" id="KW-0472">Membrane</keyword>
<evidence type="ECO:0000313" key="10">
    <source>
        <dbReference type="Proteomes" id="UP001501285"/>
    </source>
</evidence>
<evidence type="ECO:0000256" key="2">
    <source>
        <dbReference type="ARBA" id="ARBA00007362"/>
    </source>
</evidence>
<dbReference type="InterPro" id="IPR000620">
    <property type="entry name" value="EamA_dom"/>
</dbReference>
<sequence>MAVSAVAVAVFPLAFYSSMRLTGVAVGTVVTIGSAPPAAALIERVMDGTRLSRRWAAGTGLGVLGVTALAFAHSDATGTGTATAGGWRHVAGIGLGVLGGAIYAHYSSGAARVIRTGIPSRATMGAIFGLGGLLLMPVMVLTGSTILATRASLAVVAYLALIPMFLGYVLFGRGLASVRASTATTLSLAEPAAAAVIAMLVLHEQLTGIAAAGLVLLFASLLTTTIPPRSTSVPMERLTRRTPTPSRLEQA</sequence>
<dbReference type="PANTHER" id="PTHR32322">
    <property type="entry name" value="INNER MEMBRANE TRANSPORTER"/>
    <property type="match status" value="1"/>
</dbReference>
<feature type="transmembrane region" description="Helical" evidence="7">
    <location>
        <begin position="54"/>
        <end position="74"/>
    </location>
</feature>
<protein>
    <recommendedName>
        <fullName evidence="8">EamA domain-containing protein</fullName>
    </recommendedName>
</protein>